<evidence type="ECO:0000313" key="4">
    <source>
        <dbReference type="EMBL" id="HIU39631.1"/>
    </source>
</evidence>
<evidence type="ECO:0000256" key="2">
    <source>
        <dbReference type="ARBA" id="ARBA00022801"/>
    </source>
</evidence>
<dbReference type="Gene3D" id="3.40.710.10">
    <property type="entry name" value="DD-peptidase/beta-lactamase superfamily"/>
    <property type="match status" value="2"/>
</dbReference>
<comment type="caution">
    <text evidence="4">The sequence shown here is derived from an EMBL/GenBank/DDBJ whole genome shotgun (WGS) entry which is preliminary data.</text>
</comment>
<dbReference type="NCBIfam" id="TIGR00666">
    <property type="entry name" value="PBP4"/>
    <property type="match status" value="1"/>
</dbReference>
<dbReference type="Gene3D" id="3.50.80.20">
    <property type="entry name" value="D-Ala-D-Ala carboxypeptidase C, peptidase S13"/>
    <property type="match status" value="1"/>
</dbReference>
<protein>
    <submittedName>
        <fullName evidence="4">D-alanyl-D-alanine carboxypeptidase/D-alanyl-D-alanine-endopeptidase</fullName>
        <ecNumber evidence="4">3.4.16.4</ecNumber>
    </submittedName>
</protein>
<keyword evidence="4" id="KW-0645">Protease</keyword>
<dbReference type="PRINTS" id="PR00922">
    <property type="entry name" value="DADACBPTASE3"/>
</dbReference>
<comment type="similarity">
    <text evidence="1">Belongs to the peptidase S13 family.</text>
</comment>
<dbReference type="Pfam" id="PF02113">
    <property type="entry name" value="Peptidase_S13"/>
    <property type="match status" value="1"/>
</dbReference>
<dbReference type="Proteomes" id="UP000824076">
    <property type="component" value="Unassembled WGS sequence"/>
</dbReference>
<dbReference type="EMBL" id="DVMS01000230">
    <property type="protein sequence ID" value="HIU39631.1"/>
    <property type="molecule type" value="Genomic_DNA"/>
</dbReference>
<dbReference type="InterPro" id="IPR000667">
    <property type="entry name" value="Peptidase_S13"/>
</dbReference>
<dbReference type="GO" id="GO:0006508">
    <property type="term" value="P:proteolysis"/>
    <property type="evidence" value="ECO:0007669"/>
    <property type="project" value="InterPro"/>
</dbReference>
<reference evidence="4" key="1">
    <citation type="submission" date="2020-10" db="EMBL/GenBank/DDBJ databases">
        <authorList>
            <person name="Gilroy R."/>
        </authorList>
    </citation>
    <scope>NUCLEOTIDE SEQUENCE</scope>
    <source>
        <strain evidence="4">17073</strain>
    </source>
</reference>
<keyword evidence="2 4" id="KW-0378">Hydrolase</keyword>
<dbReference type="InterPro" id="IPR012338">
    <property type="entry name" value="Beta-lactam/transpept-like"/>
</dbReference>
<reference evidence="4" key="2">
    <citation type="journal article" date="2021" name="PeerJ">
        <title>Extensive microbial diversity within the chicken gut microbiome revealed by metagenomics and culture.</title>
        <authorList>
            <person name="Gilroy R."/>
            <person name="Ravi A."/>
            <person name="Getino M."/>
            <person name="Pursley I."/>
            <person name="Horton D.L."/>
            <person name="Alikhan N.F."/>
            <person name="Baker D."/>
            <person name="Gharbi K."/>
            <person name="Hall N."/>
            <person name="Watson M."/>
            <person name="Adriaenssens E.M."/>
            <person name="Foster-Nyarko E."/>
            <person name="Jarju S."/>
            <person name="Secka A."/>
            <person name="Antonio M."/>
            <person name="Oren A."/>
            <person name="Chaudhuri R.R."/>
            <person name="La Ragione R."/>
            <person name="Hildebrand F."/>
            <person name="Pallen M.J."/>
        </authorList>
    </citation>
    <scope>NUCLEOTIDE SEQUENCE</scope>
    <source>
        <strain evidence="4">17073</strain>
    </source>
</reference>
<evidence type="ECO:0000256" key="1">
    <source>
        <dbReference type="ARBA" id="ARBA00006096"/>
    </source>
</evidence>
<keyword evidence="3" id="KW-0732">Signal</keyword>
<proteinExistence type="inferred from homology"/>
<dbReference type="PANTHER" id="PTHR30023">
    <property type="entry name" value="D-ALANYL-D-ALANINE CARBOXYPEPTIDASE"/>
    <property type="match status" value="1"/>
</dbReference>
<accession>A0A9D1IN32</accession>
<feature type="signal peptide" evidence="3">
    <location>
        <begin position="1"/>
        <end position="21"/>
    </location>
</feature>
<dbReference type="PANTHER" id="PTHR30023:SF0">
    <property type="entry name" value="PENICILLIN-SENSITIVE CARBOXYPEPTIDASE A"/>
    <property type="match status" value="1"/>
</dbReference>
<dbReference type="GO" id="GO:0009002">
    <property type="term" value="F:serine-type D-Ala-D-Ala carboxypeptidase activity"/>
    <property type="evidence" value="ECO:0007669"/>
    <property type="project" value="UniProtKB-EC"/>
</dbReference>
<keyword evidence="4" id="KW-0121">Carboxypeptidase</keyword>
<dbReference type="GO" id="GO:0000270">
    <property type="term" value="P:peptidoglycan metabolic process"/>
    <property type="evidence" value="ECO:0007669"/>
    <property type="project" value="TreeGrafter"/>
</dbReference>
<sequence length="505" mass="55216">MKKINHILLIAILLLTGFADRQPVSAITTSLSSVETADSCMANTAQMDSAIAKFTKSSAMAKANIGICIMDLRTGETLASYKPQTKLIPASIMKIVTSAAGLKYLSPNFKFRTFLEYSGDIDNDGTLHGDLIIEGGTDPTLGSQYFNERETFIDAAVETVKSWGIRAIEGTIRTKESIRIDQAIPSNWMNSDITEYYGAGIYSINYNDNLFSLIIDSSGSKVTVADTIPHLASLKIDNQMRRGTQRKGRYSPIVSRKRNSSTLTLSGTIRRMNDPIELVTTMPHPAEGLCFDLKQTLEAEGILVAGSSMHLDDNSETFRMLSYESPALPEIIHSLLCRSDNMYAEAVFRMLGQRLGGGTSTGNGSNAVQTILRQWDINPDGMDIYDGSGLGRANHITPQFLATVLRSAARDWNINDIFPSLLPKAGKEGTVKSLLADSPLAGNIALKSGSMNGIKCYAGYYPAVEPKYAVVLMVNGYRCNYDDLTQEIEQLFIGLFSSQHSEQNS</sequence>
<dbReference type="EC" id="3.4.16.4" evidence="4"/>
<evidence type="ECO:0000313" key="5">
    <source>
        <dbReference type="Proteomes" id="UP000824076"/>
    </source>
</evidence>
<evidence type="ECO:0000256" key="3">
    <source>
        <dbReference type="SAM" id="SignalP"/>
    </source>
</evidence>
<feature type="chain" id="PRO_5038416416" evidence="3">
    <location>
        <begin position="22"/>
        <end position="505"/>
    </location>
</feature>
<dbReference type="SUPFAM" id="SSF56601">
    <property type="entry name" value="beta-lactamase/transpeptidase-like"/>
    <property type="match status" value="1"/>
</dbReference>
<dbReference type="AlphaFoldDB" id="A0A9D1IN32"/>
<organism evidence="4 5">
    <name type="scientific">Candidatus Limisoma intestinavium</name>
    <dbReference type="NCBI Taxonomy" id="2840856"/>
    <lineage>
        <taxon>Bacteria</taxon>
        <taxon>Pseudomonadati</taxon>
        <taxon>Bacteroidota</taxon>
        <taxon>Bacteroidia</taxon>
        <taxon>Bacteroidales</taxon>
        <taxon>Candidatus Limisoma</taxon>
    </lineage>
</organism>
<gene>
    <name evidence="4" type="primary">dacB</name>
    <name evidence="4" type="ORF">IAD18_08210</name>
</gene>
<name>A0A9D1IN32_9BACT</name>